<dbReference type="Proteomes" id="UP000077407">
    <property type="component" value="Unassembled WGS sequence"/>
</dbReference>
<dbReference type="SUPFAM" id="SSF52218">
    <property type="entry name" value="Flavoproteins"/>
    <property type="match status" value="1"/>
</dbReference>
<dbReference type="GO" id="GO:0003955">
    <property type="term" value="F:NAD(P)H dehydrogenase (quinone) activity"/>
    <property type="evidence" value="ECO:0007669"/>
    <property type="project" value="UniProtKB-EC"/>
</dbReference>
<dbReference type="Pfam" id="PF12682">
    <property type="entry name" value="Flavodoxin_4"/>
    <property type="match status" value="1"/>
</dbReference>
<evidence type="ECO:0000313" key="3">
    <source>
        <dbReference type="Proteomes" id="UP000077407"/>
    </source>
</evidence>
<dbReference type="GO" id="GO:0010181">
    <property type="term" value="F:FMN binding"/>
    <property type="evidence" value="ECO:0007669"/>
    <property type="project" value="InterPro"/>
</dbReference>
<sequence length="161" mass="18279">MQGKILVVYYSLEGNTRLIAETISKEISGDILEIKPKRSIDPHSKIRYFIGGKQAMTKEKPEILPYDINPEDYDVLFIGTPVWAWTFSPAIRSFLANTNLKGKKIALFSCNGGGNGKTFENMKEQLEGNEFLGEIEFKDPLKNDTEQNIERAKKWSNSICK</sequence>
<dbReference type="Gene3D" id="3.40.50.360">
    <property type="match status" value="1"/>
</dbReference>
<name>A0A162L396_9CLOT</name>
<feature type="domain" description="Flavodoxin-like" evidence="1">
    <location>
        <begin position="5"/>
        <end position="160"/>
    </location>
</feature>
<dbReference type="InterPro" id="IPR029039">
    <property type="entry name" value="Flavoprotein-like_sf"/>
</dbReference>
<dbReference type="AlphaFoldDB" id="A0A162L396"/>
<dbReference type="PROSITE" id="PS50902">
    <property type="entry name" value="FLAVODOXIN_LIKE"/>
    <property type="match status" value="1"/>
</dbReference>
<dbReference type="PANTHER" id="PTHR39201:SF1">
    <property type="entry name" value="FLAVODOXIN-LIKE DOMAIN-CONTAINING PROTEIN"/>
    <property type="match status" value="1"/>
</dbReference>
<dbReference type="EMBL" id="LITT01000011">
    <property type="protein sequence ID" value="OAA90532.1"/>
    <property type="molecule type" value="Genomic_DNA"/>
</dbReference>
<dbReference type="OrthoDB" id="9806505at2"/>
<dbReference type="GO" id="GO:0009055">
    <property type="term" value="F:electron transfer activity"/>
    <property type="evidence" value="ECO:0007669"/>
    <property type="project" value="InterPro"/>
</dbReference>
<evidence type="ECO:0000313" key="2">
    <source>
        <dbReference type="EMBL" id="OAA90532.1"/>
    </source>
</evidence>
<evidence type="ECO:0000259" key="1">
    <source>
        <dbReference type="PROSITE" id="PS50902"/>
    </source>
</evidence>
<dbReference type="PATRIC" id="fig|1538.10.peg.344"/>
<proteinExistence type="predicted"/>
<reference evidence="2 3" key="1">
    <citation type="journal article" date="2015" name="Biotechnol. Bioeng.">
        <title>Genome sequence and phenotypic characterization of Caulobacter segnis.</title>
        <authorList>
            <person name="Patel S."/>
            <person name="Fletcher B."/>
            <person name="Scott D.C."/>
            <person name="Ely B."/>
        </authorList>
    </citation>
    <scope>NUCLEOTIDE SEQUENCE [LARGE SCALE GENOMIC DNA]</scope>
    <source>
        <strain evidence="2 3">ERI-2</strain>
    </source>
</reference>
<dbReference type="InterPro" id="IPR008254">
    <property type="entry name" value="Flavodoxin/NO_synth"/>
</dbReference>
<accession>A0A162L396</accession>
<keyword evidence="2" id="KW-0560">Oxidoreductase</keyword>
<dbReference type="PROSITE" id="PS00201">
    <property type="entry name" value="FLAVODOXIN"/>
    <property type="match status" value="1"/>
</dbReference>
<comment type="caution">
    <text evidence="2">The sequence shown here is derived from an EMBL/GenBank/DDBJ whole genome shotgun (WGS) entry which is preliminary data.</text>
</comment>
<gene>
    <name evidence="2" type="primary">wrbA</name>
    <name evidence="2" type="ORF">WY13_01436</name>
</gene>
<dbReference type="RefSeq" id="WP_063554970.1">
    <property type="nucleotide sequence ID" value="NZ_LITT01000011.1"/>
</dbReference>
<organism evidence="2 3">
    <name type="scientific">Clostridium ljungdahlii</name>
    <dbReference type="NCBI Taxonomy" id="1538"/>
    <lineage>
        <taxon>Bacteria</taxon>
        <taxon>Bacillati</taxon>
        <taxon>Bacillota</taxon>
        <taxon>Clostridia</taxon>
        <taxon>Eubacteriales</taxon>
        <taxon>Clostridiaceae</taxon>
        <taxon>Clostridium</taxon>
    </lineage>
</organism>
<dbReference type="InterPro" id="IPR001226">
    <property type="entry name" value="Flavodoxin_CS"/>
</dbReference>
<dbReference type="EC" id="1.6.5.2" evidence="2"/>
<protein>
    <submittedName>
        <fullName evidence="2">NAD(P)H dehydrogenase (Quinone)</fullName>
        <ecNumber evidence="2">1.6.5.2</ecNumber>
    </submittedName>
</protein>
<dbReference type="PANTHER" id="PTHR39201">
    <property type="entry name" value="EXPORTED PROTEIN-RELATED"/>
    <property type="match status" value="1"/>
</dbReference>